<feature type="binding site" evidence="10">
    <location>
        <position position="415"/>
    </location>
    <ligand>
        <name>Zn(2+)</name>
        <dbReference type="ChEBI" id="CHEBI:29105"/>
    </ligand>
</feature>
<feature type="binding site" evidence="10">
    <location>
        <position position="390"/>
    </location>
    <ligand>
        <name>Zn(2+)</name>
        <dbReference type="ChEBI" id="CHEBI:29105"/>
    </ligand>
</feature>
<reference evidence="12" key="1">
    <citation type="submission" date="2021-10" db="EMBL/GenBank/DDBJ databases">
        <title>Anaerobic single-cell dispensing facilitates the cultivation of human gut bacteria.</title>
        <authorList>
            <person name="Afrizal A."/>
        </authorList>
    </citation>
    <scope>NUCLEOTIDE SEQUENCE</scope>
    <source>
        <strain evidence="12">CLA-AA-H274</strain>
    </source>
</reference>
<dbReference type="InterPro" id="IPR036420">
    <property type="entry name" value="BRCT_dom_sf"/>
</dbReference>
<dbReference type="InterPro" id="IPR010994">
    <property type="entry name" value="RuvA_2-like"/>
</dbReference>
<evidence type="ECO:0000256" key="7">
    <source>
        <dbReference type="ARBA" id="ARBA00023204"/>
    </source>
</evidence>
<dbReference type="Pfam" id="PF00533">
    <property type="entry name" value="BRCT"/>
    <property type="match status" value="1"/>
</dbReference>
<evidence type="ECO:0000259" key="11">
    <source>
        <dbReference type="PROSITE" id="PS50172"/>
    </source>
</evidence>
<dbReference type="GO" id="GO:0006281">
    <property type="term" value="P:DNA repair"/>
    <property type="evidence" value="ECO:0007669"/>
    <property type="project" value="UniProtKB-KW"/>
</dbReference>
<feature type="binding site" evidence="10">
    <location>
        <position position="301"/>
    </location>
    <ligand>
        <name>NAD(+)</name>
        <dbReference type="ChEBI" id="CHEBI:57540"/>
    </ligand>
</feature>
<keyword evidence="4 10" id="KW-0227">DNA damage</keyword>
<dbReference type="InterPro" id="IPR001357">
    <property type="entry name" value="BRCT_dom"/>
</dbReference>
<evidence type="ECO:0000256" key="3">
    <source>
        <dbReference type="ARBA" id="ARBA00022723"/>
    </source>
</evidence>
<dbReference type="SUPFAM" id="SSF47781">
    <property type="entry name" value="RuvA domain 2-like"/>
    <property type="match status" value="1"/>
</dbReference>
<feature type="binding site" evidence="10">
    <location>
        <position position="410"/>
    </location>
    <ligand>
        <name>Zn(2+)</name>
        <dbReference type="ChEBI" id="CHEBI:29105"/>
    </ligand>
</feature>
<dbReference type="Gene3D" id="3.30.470.30">
    <property type="entry name" value="DNA ligase/mRNA capping enzyme"/>
    <property type="match status" value="1"/>
</dbReference>
<comment type="caution">
    <text evidence="12">The sequence shown here is derived from an EMBL/GenBank/DDBJ whole genome shotgun (WGS) entry which is preliminary data.</text>
</comment>
<name>A0AAE3AKX0_9FIRM</name>
<keyword evidence="6 10" id="KW-0520">NAD</keyword>
<keyword evidence="2 10" id="KW-0235">DNA replication</keyword>
<feature type="binding site" evidence="10">
    <location>
        <position position="163"/>
    </location>
    <ligand>
        <name>NAD(+)</name>
        <dbReference type="ChEBI" id="CHEBI:57540"/>
    </ligand>
</feature>
<comment type="cofactor">
    <cofactor evidence="10">
        <name>Mg(2+)</name>
        <dbReference type="ChEBI" id="CHEBI:18420"/>
    </cofactor>
    <cofactor evidence="10">
        <name>Mn(2+)</name>
        <dbReference type="ChEBI" id="CHEBI:29035"/>
    </cofactor>
</comment>
<dbReference type="PIRSF" id="PIRSF001604">
    <property type="entry name" value="LigA"/>
    <property type="match status" value="1"/>
</dbReference>
<gene>
    <name evidence="10 12" type="primary">ligA</name>
    <name evidence="12" type="ORF">LKD32_02055</name>
</gene>
<evidence type="ECO:0000313" key="13">
    <source>
        <dbReference type="Proteomes" id="UP001198962"/>
    </source>
</evidence>
<feature type="binding site" evidence="10">
    <location>
        <position position="129"/>
    </location>
    <ligand>
        <name>NAD(+)</name>
        <dbReference type="ChEBI" id="CHEBI:57540"/>
    </ligand>
</feature>
<comment type="caution">
    <text evidence="10">Lacks conserved residue(s) required for the propagation of feature annotation.</text>
</comment>
<feature type="binding site" evidence="10">
    <location>
        <begin position="84"/>
        <end position="85"/>
    </location>
    <ligand>
        <name>NAD(+)</name>
        <dbReference type="ChEBI" id="CHEBI:57540"/>
    </ligand>
</feature>
<evidence type="ECO:0000256" key="10">
    <source>
        <dbReference type="HAMAP-Rule" id="MF_01588"/>
    </source>
</evidence>
<dbReference type="AlphaFoldDB" id="A0AAE3AKX0"/>
<dbReference type="CDD" id="cd17748">
    <property type="entry name" value="BRCT_DNA_ligase_like"/>
    <property type="match status" value="1"/>
</dbReference>
<dbReference type="EMBL" id="JAJEPU010000003">
    <property type="protein sequence ID" value="MCC2163678.1"/>
    <property type="molecule type" value="Genomic_DNA"/>
</dbReference>
<evidence type="ECO:0000256" key="9">
    <source>
        <dbReference type="ARBA" id="ARBA00034005"/>
    </source>
</evidence>
<dbReference type="RefSeq" id="WP_308450488.1">
    <property type="nucleotide sequence ID" value="NZ_JAJEPU010000003.1"/>
</dbReference>
<dbReference type="SMART" id="SM00532">
    <property type="entry name" value="LIGANc"/>
    <property type="match status" value="1"/>
</dbReference>
<evidence type="ECO:0000256" key="4">
    <source>
        <dbReference type="ARBA" id="ARBA00022763"/>
    </source>
</evidence>
<dbReference type="Pfam" id="PF03120">
    <property type="entry name" value="OB_DNA_ligase"/>
    <property type="match status" value="1"/>
</dbReference>
<comment type="catalytic activity">
    <reaction evidence="9 10">
        <text>NAD(+) + (deoxyribonucleotide)n-3'-hydroxyl + 5'-phospho-(deoxyribonucleotide)m = (deoxyribonucleotide)n+m + AMP + beta-nicotinamide D-nucleotide.</text>
        <dbReference type="EC" id="6.5.1.2"/>
    </reaction>
</comment>
<keyword evidence="8 10" id="KW-0464">Manganese</keyword>
<comment type="function">
    <text evidence="10">DNA ligase that catalyzes the formation of phosphodiester linkages between 5'-phosphoryl and 3'-hydroxyl groups in double-stranded DNA using NAD as a coenzyme and as the energy source for the reaction. It is essential for DNA replication and repair of damaged DNA.</text>
</comment>
<dbReference type="GO" id="GO:0046872">
    <property type="term" value="F:metal ion binding"/>
    <property type="evidence" value="ECO:0007669"/>
    <property type="project" value="UniProtKB-KW"/>
</dbReference>
<accession>A0AAE3AKX0</accession>
<dbReference type="SUPFAM" id="SSF50249">
    <property type="entry name" value="Nucleic acid-binding proteins"/>
    <property type="match status" value="1"/>
</dbReference>
<dbReference type="NCBIfam" id="NF005932">
    <property type="entry name" value="PRK07956.1"/>
    <property type="match status" value="1"/>
</dbReference>
<dbReference type="GO" id="GO:0006260">
    <property type="term" value="P:DNA replication"/>
    <property type="evidence" value="ECO:0007669"/>
    <property type="project" value="UniProtKB-KW"/>
</dbReference>
<feature type="binding site" evidence="10">
    <location>
        <position position="393"/>
    </location>
    <ligand>
        <name>Zn(2+)</name>
        <dbReference type="ChEBI" id="CHEBI:29105"/>
    </ligand>
</feature>
<dbReference type="Proteomes" id="UP001198962">
    <property type="component" value="Unassembled WGS sequence"/>
</dbReference>
<dbReference type="PROSITE" id="PS50172">
    <property type="entry name" value="BRCT"/>
    <property type="match status" value="1"/>
</dbReference>
<dbReference type="GO" id="GO:0003911">
    <property type="term" value="F:DNA ligase (NAD+) activity"/>
    <property type="evidence" value="ECO:0007669"/>
    <property type="project" value="UniProtKB-UniRule"/>
</dbReference>
<keyword evidence="5 10" id="KW-0862">Zinc</keyword>
<keyword evidence="3 10" id="KW-0479">Metal-binding</keyword>
<feature type="domain" description="BRCT" evidence="11">
    <location>
        <begin position="575"/>
        <end position="655"/>
    </location>
</feature>
<dbReference type="Gene3D" id="1.10.150.20">
    <property type="entry name" value="5' to 3' exonuclease, C-terminal subdomain"/>
    <property type="match status" value="2"/>
</dbReference>
<dbReference type="NCBIfam" id="TIGR00575">
    <property type="entry name" value="dnlj"/>
    <property type="match status" value="1"/>
</dbReference>
<dbReference type="InterPro" id="IPR013839">
    <property type="entry name" value="DNAligase_adenylation"/>
</dbReference>
<dbReference type="InterPro" id="IPR013840">
    <property type="entry name" value="DNAligase_N"/>
</dbReference>
<dbReference type="SUPFAM" id="SSF52113">
    <property type="entry name" value="BRCT domain"/>
    <property type="match status" value="1"/>
</dbReference>
<keyword evidence="10" id="KW-0460">Magnesium</keyword>
<evidence type="ECO:0000256" key="2">
    <source>
        <dbReference type="ARBA" id="ARBA00022705"/>
    </source>
</evidence>
<organism evidence="12 13">
    <name type="scientific">Brotaphodocola catenula</name>
    <dbReference type="NCBI Taxonomy" id="2885361"/>
    <lineage>
        <taxon>Bacteria</taxon>
        <taxon>Bacillati</taxon>
        <taxon>Bacillota</taxon>
        <taxon>Clostridia</taxon>
        <taxon>Lachnospirales</taxon>
        <taxon>Lachnospiraceae</taxon>
        <taxon>Brotaphodocola</taxon>
    </lineage>
</organism>
<dbReference type="SMART" id="SM00292">
    <property type="entry name" value="BRCT"/>
    <property type="match status" value="1"/>
</dbReference>
<dbReference type="EC" id="6.5.1.2" evidence="10"/>
<dbReference type="Gene3D" id="3.40.50.10190">
    <property type="entry name" value="BRCT domain"/>
    <property type="match status" value="1"/>
</dbReference>
<evidence type="ECO:0000313" key="12">
    <source>
        <dbReference type="EMBL" id="MCC2163678.1"/>
    </source>
</evidence>
<dbReference type="Pfam" id="PF01653">
    <property type="entry name" value="DNA_ligase_aden"/>
    <property type="match status" value="1"/>
</dbReference>
<dbReference type="InterPro" id="IPR001679">
    <property type="entry name" value="DNA_ligase"/>
</dbReference>
<dbReference type="HAMAP" id="MF_01588">
    <property type="entry name" value="DNA_ligase_A"/>
    <property type="match status" value="1"/>
</dbReference>
<keyword evidence="13" id="KW-1185">Reference proteome</keyword>
<proteinExistence type="inferred from homology"/>
<protein>
    <recommendedName>
        <fullName evidence="10">DNA ligase</fullName>
        <ecNumber evidence="10">6.5.1.2</ecNumber>
    </recommendedName>
    <alternativeName>
        <fullName evidence="10">Polydeoxyribonucleotide synthase [NAD(+)]</fullName>
    </alternativeName>
</protein>
<evidence type="ECO:0000256" key="1">
    <source>
        <dbReference type="ARBA" id="ARBA00022598"/>
    </source>
</evidence>
<keyword evidence="7 10" id="KW-0234">DNA repair</keyword>
<dbReference type="Gene3D" id="2.40.50.140">
    <property type="entry name" value="Nucleic acid-binding proteins"/>
    <property type="match status" value="1"/>
</dbReference>
<keyword evidence="1 10" id="KW-0436">Ligase</keyword>
<dbReference type="Gene3D" id="1.10.287.610">
    <property type="entry name" value="Helix hairpin bin"/>
    <property type="match status" value="1"/>
</dbReference>
<dbReference type="InterPro" id="IPR041663">
    <property type="entry name" value="DisA/LigA_HHH"/>
</dbReference>
<comment type="similarity">
    <text evidence="10">Belongs to the NAD-dependent DNA ligase family. LigA subfamily.</text>
</comment>
<evidence type="ECO:0000256" key="5">
    <source>
        <dbReference type="ARBA" id="ARBA00022833"/>
    </source>
</evidence>
<sequence length="655" mass="73454">MGQNQDEKLLRMKELTARLSEASKTYYQESREIMSNFEYDKLYDELLALEAETGVVMAGSPTQKVGYEILSELPKEAHEAPMLSLDKTKEVRVLQEWLGDQEALLSWKLDGLTIVLTYEGGELVKAVTRGNGEIGEVITNNARVFANVPLRIAYKGQLILRGEAVIRYSDFYQINEEIEDVDAKYKNPRNLCSGSVRQLNNQITAQRNVNFVAFMLVRADGVDFHNSRREQFEWLKTQGFEVVEYRMVKRASLPENVQYFSQKIADYDIPSDGLVLLLDDIAYGDSLGRTAKFPRNSIAFKWEDEIRETHLLEIEWSVSRTGLINPVAIFEAVELEGTTVSRASVHNLSIMEGLQLGIGDTITVYKANMIIPQIAENLTRSGKMEIPKICPVCGGATEIRQMNDVKSLYCTNPDCQAKKIKSFSLLVSRDALNIDGLSEMTLEKFIGSGLIHTYADIFHLDRHRETIVEMEGFGEKSYEKLTTAIRQASHTTLPRVIYGLGIAGIGLANAKMLCRQFDFDFEKMRHASEEELTAVDGIGTVLADAWISYFESEKNNRLVDDLLAELTIEQESPSAETAIFAGMTFVITGSVTHFANRKELQSVIEARGGKATGSVTSKTTYLINNDVTSNSSKNKKAKELGIPILSEEDFLKLLE</sequence>
<evidence type="ECO:0000256" key="8">
    <source>
        <dbReference type="ARBA" id="ARBA00023211"/>
    </source>
</evidence>
<dbReference type="InterPro" id="IPR004150">
    <property type="entry name" value="NAD_DNA_ligase_OB"/>
</dbReference>
<dbReference type="InterPro" id="IPR012340">
    <property type="entry name" value="NA-bd_OB-fold"/>
</dbReference>
<feature type="active site" description="N6-AMP-lysine intermediate" evidence="10">
    <location>
        <position position="108"/>
    </location>
</feature>
<evidence type="ECO:0000256" key="6">
    <source>
        <dbReference type="ARBA" id="ARBA00023027"/>
    </source>
</evidence>
<dbReference type="SUPFAM" id="SSF56091">
    <property type="entry name" value="DNA ligase/mRNA capping enzyme, catalytic domain"/>
    <property type="match status" value="1"/>
</dbReference>
<dbReference type="Pfam" id="PF12826">
    <property type="entry name" value="HHH_2"/>
    <property type="match status" value="1"/>
</dbReference>